<keyword evidence="1" id="KW-1133">Transmembrane helix</keyword>
<keyword evidence="1" id="KW-0472">Membrane</keyword>
<evidence type="ECO:0000256" key="1">
    <source>
        <dbReference type="SAM" id="Phobius"/>
    </source>
</evidence>
<feature type="transmembrane region" description="Helical" evidence="1">
    <location>
        <begin position="160"/>
        <end position="178"/>
    </location>
</feature>
<evidence type="ECO:0008006" key="4">
    <source>
        <dbReference type="Google" id="ProtNLM"/>
    </source>
</evidence>
<feature type="transmembrane region" description="Helical" evidence="1">
    <location>
        <begin position="306"/>
        <end position="325"/>
    </location>
</feature>
<protein>
    <recommendedName>
        <fullName evidence="4">Polysaccharide biosynthesis protein</fullName>
    </recommendedName>
</protein>
<dbReference type="EMBL" id="CP014168">
    <property type="protein sequence ID" value="AOH83786.1"/>
    <property type="molecule type" value="Genomic_DNA"/>
</dbReference>
<accession>A0A1B3Z8M7</accession>
<dbReference type="KEGG" id="span:AWL63_07195"/>
<keyword evidence="3" id="KW-1185">Reference proteome</keyword>
<dbReference type="STRING" id="1560345.AWL63_07195"/>
<feature type="transmembrane region" description="Helical" evidence="1">
    <location>
        <begin position="20"/>
        <end position="44"/>
    </location>
</feature>
<feature type="transmembrane region" description="Helical" evidence="1">
    <location>
        <begin position="56"/>
        <end position="78"/>
    </location>
</feature>
<feature type="transmembrane region" description="Helical" evidence="1">
    <location>
        <begin position="125"/>
        <end position="148"/>
    </location>
</feature>
<feature type="transmembrane region" description="Helical" evidence="1">
    <location>
        <begin position="398"/>
        <end position="416"/>
    </location>
</feature>
<name>A0A1B3Z8M7_9SPHN</name>
<evidence type="ECO:0000313" key="3">
    <source>
        <dbReference type="Proteomes" id="UP000094256"/>
    </source>
</evidence>
<gene>
    <name evidence="2" type="ORF">AWL63_07195</name>
</gene>
<dbReference type="AlphaFoldDB" id="A0A1B3Z8M7"/>
<organism evidence="2 3">
    <name type="scientific">Sphingomonas panacis</name>
    <dbReference type="NCBI Taxonomy" id="1560345"/>
    <lineage>
        <taxon>Bacteria</taxon>
        <taxon>Pseudomonadati</taxon>
        <taxon>Pseudomonadota</taxon>
        <taxon>Alphaproteobacteria</taxon>
        <taxon>Sphingomonadales</taxon>
        <taxon>Sphingomonadaceae</taxon>
        <taxon>Sphingomonas</taxon>
    </lineage>
</organism>
<reference evidence="2 3" key="1">
    <citation type="submission" date="2016-01" db="EMBL/GenBank/DDBJ databases">
        <title>Complete genome and mega plasmid sequence of Sphingomonas panacis DCY99 elicits systemic resistance in rice to Xanthomonas oryzae.</title>
        <authorList>
            <person name="Kim Y.J."/>
            <person name="Yang D.C."/>
            <person name="Sing P."/>
        </authorList>
    </citation>
    <scope>NUCLEOTIDE SEQUENCE [LARGE SCALE GENOMIC DNA]</scope>
    <source>
        <strain evidence="2 3">DCY99</strain>
    </source>
</reference>
<feature type="transmembrane region" description="Helical" evidence="1">
    <location>
        <begin position="368"/>
        <end position="392"/>
    </location>
</feature>
<feature type="transmembrane region" description="Helical" evidence="1">
    <location>
        <begin position="337"/>
        <end position="356"/>
    </location>
</feature>
<sequence length="435" mass="45570">MNGCRIVARADRGPALTGDLLRYALALAGPVGSAGAQFLLSLVLLRQVDPAGFGRFSFLLIAAQLGSAIWSALFWAPLPLVLSAARDEGVDDPARTMLSANLCGVLLAALPFALVARAVGEGWDAVALFAAFAALALLRGFARALGYARAQQRRVSGSDLLYSVVLLIGTALLFAGVVRGTGGAFAVFLVATVAGLLAFGPAVLVEQIAAFSPAHLANYRSVWRAHGRWSLLGVVTSEATVNAHAYLVTGFLGAGAFAPLAAAAILIRPITVIFNALTEFERSRIARAIGADDLGEARHAVRLFRAILLLSWLGTAVATAALLWFDPRLIYPPQYHRHMLAIGAALWMTTALFRVVRIPDGTLLQAGGAFRPLALASLWSAFVSVAAVAALLLIAPPLWSILGVALGDAVCAALILRAARLWYGRAASPTLSPTP</sequence>
<proteinExistence type="predicted"/>
<feature type="transmembrane region" description="Helical" evidence="1">
    <location>
        <begin position="254"/>
        <end position="277"/>
    </location>
</feature>
<feature type="transmembrane region" description="Helical" evidence="1">
    <location>
        <begin position="98"/>
        <end position="119"/>
    </location>
</feature>
<dbReference type="Proteomes" id="UP000094256">
    <property type="component" value="Chromosome"/>
</dbReference>
<keyword evidence="1" id="KW-0812">Transmembrane</keyword>
<evidence type="ECO:0000313" key="2">
    <source>
        <dbReference type="EMBL" id="AOH83786.1"/>
    </source>
</evidence>
<feature type="transmembrane region" description="Helical" evidence="1">
    <location>
        <begin position="184"/>
        <end position="208"/>
    </location>
</feature>